<dbReference type="EMBL" id="OZ034816">
    <property type="protein sequence ID" value="CAL1374945.1"/>
    <property type="molecule type" value="Genomic_DNA"/>
</dbReference>
<sequence length="117" mass="13229">MQAIYVQPPVLYTYHNTTKQKLKAIAYYTHSYPPHSAVRFFLLCVDTSECASLHLGHFTKSSSFFLSRDAMDFRPLLMYANTAAASSLQQEMFKSAPLPLMVTLGEKTVEKKMLSKA</sequence>
<reference evidence="1 2" key="1">
    <citation type="submission" date="2024-04" db="EMBL/GenBank/DDBJ databases">
        <authorList>
            <person name="Fracassetti M."/>
        </authorList>
    </citation>
    <scope>NUCLEOTIDE SEQUENCE [LARGE SCALE GENOMIC DNA]</scope>
</reference>
<dbReference type="AlphaFoldDB" id="A0AAV2DM01"/>
<keyword evidence="2" id="KW-1185">Reference proteome</keyword>
<dbReference type="Proteomes" id="UP001497516">
    <property type="component" value="Chromosome 3"/>
</dbReference>
<gene>
    <name evidence="1" type="ORF">LTRI10_LOCUS16778</name>
</gene>
<proteinExistence type="predicted"/>
<accession>A0AAV2DM01</accession>
<organism evidence="1 2">
    <name type="scientific">Linum trigynum</name>
    <dbReference type="NCBI Taxonomy" id="586398"/>
    <lineage>
        <taxon>Eukaryota</taxon>
        <taxon>Viridiplantae</taxon>
        <taxon>Streptophyta</taxon>
        <taxon>Embryophyta</taxon>
        <taxon>Tracheophyta</taxon>
        <taxon>Spermatophyta</taxon>
        <taxon>Magnoliopsida</taxon>
        <taxon>eudicotyledons</taxon>
        <taxon>Gunneridae</taxon>
        <taxon>Pentapetalae</taxon>
        <taxon>rosids</taxon>
        <taxon>fabids</taxon>
        <taxon>Malpighiales</taxon>
        <taxon>Linaceae</taxon>
        <taxon>Linum</taxon>
    </lineage>
</organism>
<name>A0AAV2DM01_9ROSI</name>
<evidence type="ECO:0000313" key="2">
    <source>
        <dbReference type="Proteomes" id="UP001497516"/>
    </source>
</evidence>
<evidence type="ECO:0000313" key="1">
    <source>
        <dbReference type="EMBL" id="CAL1374945.1"/>
    </source>
</evidence>
<protein>
    <submittedName>
        <fullName evidence="1">Uncharacterized protein</fullName>
    </submittedName>
</protein>